<dbReference type="GO" id="GO:0005886">
    <property type="term" value="C:plasma membrane"/>
    <property type="evidence" value="ECO:0007669"/>
    <property type="project" value="TreeGrafter"/>
</dbReference>
<sequence>NGIFQRPGRRFRGSAVKKSKTTSHEKQLNFFEKIKILWSAPITKFYTNFVCYIAFLCFFTLAVMWPSCGNLLLDFSVWFWAASIVCENMRVTYEKCCSQSSLPLRRPVLEIIIQIIFLALFLGFRIFGLWHFGTCQVVASKAILGVGLIYYYYRLLFIFLPISPTLGPLMIRLHYMITDDFFTFLQLFLIFMISSGVAITAVLYPHHPLNLDLFSTAFVFRGLMALFSSEMADLKHQRGPCSINATTQTEREYACLRLSNGLSFKYDNAYAYKQYGIPSQNCNQTSWIAWFLLIQYFFLAKRFLVSLLTAMFGLTGARVQSQSQQIWLYDRYEILMEYDTRPRLPPPFIFISYIDMLITGCTSRCVLKLKEYTDKKNSSTIRILTRSNPTVTKNNDTDEFKDISNEIIQNRSVHQRLLSCKPCQKVIENHKNKINLDKRKWENNEANVYWKYKAKEFYAKTQETDKVQEKLDNLSKRKK</sequence>
<feature type="transmembrane region" description="Helical" evidence="1">
    <location>
        <begin position="45"/>
        <end position="65"/>
    </location>
</feature>
<evidence type="ECO:0000313" key="2">
    <source>
        <dbReference type="EMBL" id="CAF4209886.1"/>
    </source>
</evidence>
<dbReference type="PANTHER" id="PTHR13800:SF41">
    <property type="entry name" value="PROTEIN CED-11"/>
    <property type="match status" value="1"/>
</dbReference>
<feature type="transmembrane region" description="Helical" evidence="1">
    <location>
        <begin position="150"/>
        <end position="169"/>
    </location>
</feature>
<dbReference type="Proteomes" id="UP000663874">
    <property type="component" value="Unassembled WGS sequence"/>
</dbReference>
<keyword evidence="1" id="KW-0472">Membrane</keyword>
<feature type="transmembrane region" description="Helical" evidence="1">
    <location>
        <begin position="287"/>
        <end position="314"/>
    </location>
</feature>
<evidence type="ECO:0008006" key="4">
    <source>
        <dbReference type="Google" id="ProtNLM"/>
    </source>
</evidence>
<evidence type="ECO:0000313" key="3">
    <source>
        <dbReference type="Proteomes" id="UP000663874"/>
    </source>
</evidence>
<dbReference type="InterPro" id="IPR050927">
    <property type="entry name" value="TRPM"/>
</dbReference>
<gene>
    <name evidence="2" type="ORF">FNK824_LOCUS36712</name>
</gene>
<feature type="transmembrane region" description="Helical" evidence="1">
    <location>
        <begin position="181"/>
        <end position="203"/>
    </location>
</feature>
<proteinExistence type="predicted"/>
<protein>
    <recommendedName>
        <fullName evidence="4">Transmembrane protein</fullName>
    </recommendedName>
</protein>
<name>A0A820BQ53_9BILA</name>
<keyword evidence="1" id="KW-0812">Transmembrane</keyword>
<feature type="transmembrane region" description="Helical" evidence="1">
    <location>
        <begin position="108"/>
        <end position="130"/>
    </location>
</feature>
<reference evidence="2" key="1">
    <citation type="submission" date="2021-02" db="EMBL/GenBank/DDBJ databases">
        <authorList>
            <person name="Nowell W R."/>
        </authorList>
    </citation>
    <scope>NUCLEOTIDE SEQUENCE</scope>
</reference>
<dbReference type="PANTHER" id="PTHR13800">
    <property type="entry name" value="TRANSIENT RECEPTOR POTENTIAL CATION CHANNEL, SUBFAMILY M, MEMBER 6"/>
    <property type="match status" value="1"/>
</dbReference>
<accession>A0A820BQ53</accession>
<dbReference type="EMBL" id="CAJOBE010017340">
    <property type="protein sequence ID" value="CAF4209886.1"/>
    <property type="molecule type" value="Genomic_DNA"/>
</dbReference>
<dbReference type="GO" id="GO:0005261">
    <property type="term" value="F:monoatomic cation channel activity"/>
    <property type="evidence" value="ECO:0007669"/>
    <property type="project" value="TreeGrafter"/>
</dbReference>
<dbReference type="GO" id="GO:0030001">
    <property type="term" value="P:metal ion transport"/>
    <property type="evidence" value="ECO:0007669"/>
    <property type="project" value="TreeGrafter"/>
</dbReference>
<feature type="non-terminal residue" evidence="2">
    <location>
        <position position="1"/>
    </location>
</feature>
<comment type="caution">
    <text evidence="2">The sequence shown here is derived from an EMBL/GenBank/DDBJ whole genome shotgun (WGS) entry which is preliminary data.</text>
</comment>
<dbReference type="AlphaFoldDB" id="A0A820BQ53"/>
<evidence type="ECO:0000256" key="1">
    <source>
        <dbReference type="SAM" id="Phobius"/>
    </source>
</evidence>
<organism evidence="2 3">
    <name type="scientific">Rotaria sordida</name>
    <dbReference type="NCBI Taxonomy" id="392033"/>
    <lineage>
        <taxon>Eukaryota</taxon>
        <taxon>Metazoa</taxon>
        <taxon>Spiralia</taxon>
        <taxon>Gnathifera</taxon>
        <taxon>Rotifera</taxon>
        <taxon>Eurotatoria</taxon>
        <taxon>Bdelloidea</taxon>
        <taxon>Philodinida</taxon>
        <taxon>Philodinidae</taxon>
        <taxon>Rotaria</taxon>
    </lineage>
</organism>
<feature type="transmembrane region" description="Helical" evidence="1">
    <location>
        <begin position="348"/>
        <end position="367"/>
    </location>
</feature>
<keyword evidence="1" id="KW-1133">Transmembrane helix</keyword>